<protein>
    <submittedName>
        <fullName evidence="1">Uncharacterized protein</fullName>
    </submittedName>
</protein>
<evidence type="ECO:0000313" key="2">
    <source>
        <dbReference type="Proteomes" id="UP001328107"/>
    </source>
</evidence>
<name>A0AAN5IE77_9BILA</name>
<keyword evidence="2" id="KW-1185">Reference proteome</keyword>
<proteinExistence type="predicted"/>
<feature type="non-terminal residue" evidence="1">
    <location>
        <position position="93"/>
    </location>
</feature>
<sequence length="93" mass="9686">CQIGGFAPFGYGYNSPYISPYAMRVGSYGATNELGYGYSQYSQPYGYGMAPYSNPYYSNGVNGGYGSSEYGGRGMSSFLGGALEGVILGATLG</sequence>
<organism evidence="1 2">
    <name type="scientific">Pristionchus mayeri</name>
    <dbReference type="NCBI Taxonomy" id="1317129"/>
    <lineage>
        <taxon>Eukaryota</taxon>
        <taxon>Metazoa</taxon>
        <taxon>Ecdysozoa</taxon>
        <taxon>Nematoda</taxon>
        <taxon>Chromadorea</taxon>
        <taxon>Rhabditida</taxon>
        <taxon>Rhabditina</taxon>
        <taxon>Diplogasteromorpha</taxon>
        <taxon>Diplogasteroidea</taxon>
        <taxon>Neodiplogasteridae</taxon>
        <taxon>Pristionchus</taxon>
    </lineage>
</organism>
<dbReference type="Proteomes" id="UP001328107">
    <property type="component" value="Unassembled WGS sequence"/>
</dbReference>
<feature type="non-terminal residue" evidence="1">
    <location>
        <position position="1"/>
    </location>
</feature>
<accession>A0AAN5IE77</accession>
<dbReference type="EMBL" id="BTRK01000006">
    <property type="protein sequence ID" value="GMR59296.1"/>
    <property type="molecule type" value="Genomic_DNA"/>
</dbReference>
<reference evidence="2" key="1">
    <citation type="submission" date="2022-10" db="EMBL/GenBank/DDBJ databases">
        <title>Genome assembly of Pristionchus species.</title>
        <authorList>
            <person name="Yoshida K."/>
            <person name="Sommer R.J."/>
        </authorList>
    </citation>
    <scope>NUCLEOTIDE SEQUENCE [LARGE SCALE GENOMIC DNA]</scope>
    <source>
        <strain evidence="2">RS5460</strain>
    </source>
</reference>
<evidence type="ECO:0000313" key="1">
    <source>
        <dbReference type="EMBL" id="GMR59296.1"/>
    </source>
</evidence>
<gene>
    <name evidence="1" type="ORF">PMAYCL1PPCAC_29491</name>
</gene>
<comment type="caution">
    <text evidence="1">The sequence shown here is derived from an EMBL/GenBank/DDBJ whole genome shotgun (WGS) entry which is preliminary data.</text>
</comment>
<dbReference type="AlphaFoldDB" id="A0AAN5IE77"/>